<proteinExistence type="predicted"/>
<dbReference type="Proteomes" id="UP000663193">
    <property type="component" value="Chromosome 20"/>
</dbReference>
<evidence type="ECO:0000313" key="1">
    <source>
        <dbReference type="EMBL" id="QRD06116.1"/>
    </source>
</evidence>
<name>A0A7U2IAA5_PHANO</name>
<dbReference type="EMBL" id="CP069042">
    <property type="protein sequence ID" value="QRD06116.1"/>
    <property type="molecule type" value="Genomic_DNA"/>
</dbReference>
<reference evidence="2" key="1">
    <citation type="journal article" date="2021" name="BMC Genomics">
        <title>Chromosome-level genome assembly and manually-curated proteome of model necrotroph Parastagonospora nodorum Sn15 reveals a genome-wide trove of candidate effector homologs, and redundancy of virulence-related functions within an accessory chromosome.</title>
        <authorList>
            <person name="Bertazzoni S."/>
            <person name="Jones D.A.B."/>
            <person name="Phan H.T."/>
            <person name="Tan K.-C."/>
            <person name="Hane J.K."/>
        </authorList>
    </citation>
    <scope>NUCLEOTIDE SEQUENCE [LARGE SCALE GENOMIC DNA]</scope>
    <source>
        <strain evidence="2">SN15 / ATCC MYA-4574 / FGSC 10173)</strain>
    </source>
</reference>
<keyword evidence="2" id="KW-1185">Reference proteome</keyword>
<accession>A0A7U2IAA5</accession>
<dbReference type="OrthoDB" id="3801236at2759"/>
<dbReference type="AlphaFoldDB" id="A0A7U2IAA5"/>
<protein>
    <submittedName>
        <fullName evidence="1">Uncharacterized protein</fullName>
    </submittedName>
</protein>
<sequence length="237" mass="26877">MLATQGFLHAPEIGCVEAMYFFARVKTTLMPTRPLGSKFALGWTKLPTELKVSILEVNLKTVRANGIWNQHVLFHHLRMTPEIATLAKGIYYTSSAIRLEVGLGFFISSGLKYPSRTMNHLVHRLEVGLRLGNPNQWSQLEKVASGRLGFLDLEHVQVHICEWGFKFTDLTIETSDSIKARIDRECKQYIQFSCHGELVFTPITGKGGAIVPAAVQQRMQNMLTFRVKFKENLEEEL</sequence>
<evidence type="ECO:0000313" key="2">
    <source>
        <dbReference type="Proteomes" id="UP000663193"/>
    </source>
</evidence>
<gene>
    <name evidence="1" type="ORF">JI435_146860</name>
</gene>
<dbReference type="VEuPathDB" id="FungiDB:JI435_146860"/>
<organism evidence="1 2">
    <name type="scientific">Phaeosphaeria nodorum (strain SN15 / ATCC MYA-4574 / FGSC 10173)</name>
    <name type="common">Glume blotch fungus</name>
    <name type="synonym">Parastagonospora nodorum</name>
    <dbReference type="NCBI Taxonomy" id="321614"/>
    <lineage>
        <taxon>Eukaryota</taxon>
        <taxon>Fungi</taxon>
        <taxon>Dikarya</taxon>
        <taxon>Ascomycota</taxon>
        <taxon>Pezizomycotina</taxon>
        <taxon>Dothideomycetes</taxon>
        <taxon>Pleosporomycetidae</taxon>
        <taxon>Pleosporales</taxon>
        <taxon>Pleosporineae</taxon>
        <taxon>Phaeosphaeriaceae</taxon>
        <taxon>Parastagonospora</taxon>
    </lineage>
</organism>